<dbReference type="SUPFAM" id="SSF49344">
    <property type="entry name" value="CBD9-like"/>
    <property type="match status" value="1"/>
</dbReference>
<evidence type="ECO:0000313" key="1">
    <source>
        <dbReference type="EMBL" id="MPN62652.1"/>
    </source>
</evidence>
<dbReference type="Gene3D" id="2.60.40.1190">
    <property type="match status" value="1"/>
</dbReference>
<accession>A0A645JHF3</accession>
<dbReference type="AlphaFoldDB" id="A0A645JHF3"/>
<reference evidence="1" key="1">
    <citation type="submission" date="2019-08" db="EMBL/GenBank/DDBJ databases">
        <authorList>
            <person name="Kucharzyk K."/>
            <person name="Murdoch R.W."/>
            <person name="Higgins S."/>
            <person name="Loffler F."/>
        </authorList>
    </citation>
    <scope>NUCLEOTIDE SEQUENCE</scope>
</reference>
<evidence type="ECO:0008006" key="2">
    <source>
        <dbReference type="Google" id="ProtNLM"/>
    </source>
</evidence>
<gene>
    <name evidence="1" type="ORF">SDC9_210404</name>
</gene>
<name>A0A645JHF3_9ZZZZ</name>
<comment type="caution">
    <text evidence="1">The sequence shown here is derived from an EMBL/GenBank/DDBJ whole genome shotgun (WGS) entry which is preliminary data.</text>
</comment>
<organism evidence="1">
    <name type="scientific">bioreactor metagenome</name>
    <dbReference type="NCBI Taxonomy" id="1076179"/>
    <lineage>
        <taxon>unclassified sequences</taxon>
        <taxon>metagenomes</taxon>
        <taxon>ecological metagenomes</taxon>
    </lineage>
</organism>
<sequence length="159" mass="17787">MGYDDQNLYLNVRVKDEFHWNGFKGPMLWAGDSIQFALDPKRDARVKKMNGKTGFFDDDFLFSAALANGKSDIFCHVPEGKAFPVPAITRDEAGKVTSYNVTLPWKSLGIQPEKGRIFGFNVIVLDSDLEKQVAPYWMQLTPGIAGGQHPELFAGFLLE</sequence>
<proteinExistence type="predicted"/>
<protein>
    <recommendedName>
        <fullName evidence="2">Carbohydrate-binding domain-containing protein</fullName>
    </recommendedName>
</protein>
<dbReference type="EMBL" id="VSSQ01140967">
    <property type="protein sequence ID" value="MPN62652.1"/>
    <property type="molecule type" value="Genomic_DNA"/>
</dbReference>